<evidence type="ECO:0000256" key="2">
    <source>
        <dbReference type="ARBA" id="ARBA00007255"/>
    </source>
</evidence>
<evidence type="ECO:0000256" key="3">
    <source>
        <dbReference type="ARBA" id="ARBA00022617"/>
    </source>
</evidence>
<feature type="compositionally biased region" description="Basic and acidic residues" evidence="12">
    <location>
        <begin position="13"/>
        <end position="26"/>
    </location>
</feature>
<feature type="compositionally biased region" description="Polar residues" evidence="12">
    <location>
        <begin position="1"/>
        <end position="10"/>
    </location>
</feature>
<evidence type="ECO:0000256" key="6">
    <source>
        <dbReference type="ARBA" id="ARBA00023004"/>
    </source>
</evidence>
<dbReference type="GO" id="GO:0004408">
    <property type="term" value="F:holocytochrome-c synthase activity"/>
    <property type="evidence" value="ECO:0007669"/>
    <property type="project" value="UniProtKB-EC"/>
</dbReference>
<dbReference type="Pfam" id="PF01265">
    <property type="entry name" value="Cyto_heme_lyase"/>
    <property type="match status" value="1"/>
</dbReference>
<evidence type="ECO:0000256" key="5">
    <source>
        <dbReference type="ARBA" id="ARBA00022792"/>
    </source>
</evidence>
<sequence length="312" mass="35458">MGNTSSTTPTEEIAAKPKPEDQREYPRTGPSAPTECPMHTSNPDKTAPSTVTAKQVIPSECPMHASNVDKPKVESKPIPSDCPMHASNVDNNKENELDPTNMMPPANQRPSPGQPFLLNINRQTSTIPRGGEDHVGKNWQYPSEQMFWNAMLRKGWRWDKDALSQQDMSHIIRIHNTNNERAWDEIMMWEAFHPECEQPKLLKFGGRAKDYSPRARFRALMGNDLPFDRHDWIIDRNGKPVRYIIDYYDIGDENGYKTGEFVELDVRPAFDSFGAAFDRSRVAMLRKAAGVYQWWKGAPEEQALPPASSETS</sequence>
<comment type="function">
    <text evidence="11">Lyase that catalyzes the covalent linking of the heme group to the cytochrome C apoprotein to produce the mature functional cytochrome.</text>
</comment>
<name>A0A7M5XFB6_9CNID</name>
<comment type="catalytic activity">
    <reaction evidence="10">
        <text>holo-[cytochrome c] = apo-[cytochrome c] + heme b</text>
        <dbReference type="Rhea" id="RHEA:22648"/>
        <dbReference type="Rhea" id="RHEA-COMP:10725"/>
        <dbReference type="Rhea" id="RHEA-COMP:10726"/>
        <dbReference type="ChEBI" id="CHEBI:29950"/>
        <dbReference type="ChEBI" id="CHEBI:60344"/>
        <dbReference type="ChEBI" id="CHEBI:83739"/>
        <dbReference type="EC" id="4.4.1.17"/>
    </reaction>
    <physiologicalReaction direction="right-to-left" evidence="10">
        <dbReference type="Rhea" id="RHEA:22650"/>
    </physiologicalReaction>
</comment>
<keyword evidence="7 11" id="KW-0496">Mitochondrion</keyword>
<dbReference type="PANTHER" id="PTHR12743:SF0">
    <property type="entry name" value="HOLOCYTOCHROME C-TYPE SYNTHASE"/>
    <property type="match status" value="1"/>
</dbReference>
<feature type="region of interest" description="Disordered" evidence="12">
    <location>
        <begin position="1"/>
        <end position="88"/>
    </location>
</feature>
<evidence type="ECO:0000313" key="13">
    <source>
        <dbReference type="EnsemblMetazoa" id="CLYHEMP022594.1"/>
    </source>
</evidence>
<dbReference type="GeneID" id="136810818"/>
<dbReference type="GO" id="GO:0005743">
    <property type="term" value="C:mitochondrial inner membrane"/>
    <property type="evidence" value="ECO:0007669"/>
    <property type="project" value="UniProtKB-SubCell"/>
</dbReference>
<keyword evidence="9 11" id="KW-0456">Lyase</keyword>
<accession>A0A7M5XFB6</accession>
<protein>
    <recommendedName>
        <fullName evidence="11">Holocytochrome c-type synthase</fullName>
        <ecNumber evidence="11">4.4.1.17</ecNumber>
    </recommendedName>
</protein>
<evidence type="ECO:0000256" key="1">
    <source>
        <dbReference type="ARBA" id="ARBA00004273"/>
    </source>
</evidence>
<keyword evidence="4 11" id="KW-0479">Metal-binding</keyword>
<dbReference type="AlphaFoldDB" id="A0A7M5XFB6"/>
<evidence type="ECO:0000256" key="7">
    <source>
        <dbReference type="ARBA" id="ARBA00023128"/>
    </source>
</evidence>
<evidence type="ECO:0000256" key="9">
    <source>
        <dbReference type="ARBA" id="ARBA00023239"/>
    </source>
</evidence>
<evidence type="ECO:0000256" key="11">
    <source>
        <dbReference type="RuleBase" id="RU363130"/>
    </source>
</evidence>
<dbReference type="EC" id="4.4.1.17" evidence="11"/>
<dbReference type="OrthoDB" id="4243at2759"/>
<dbReference type="InterPro" id="IPR000511">
    <property type="entry name" value="Holocyt_c/c1_synthase"/>
</dbReference>
<keyword evidence="6 11" id="KW-0408">Iron</keyword>
<keyword evidence="3 11" id="KW-0349">Heme</keyword>
<comment type="similarity">
    <text evidence="2 11">Belongs to the cytochrome c-type heme lyase family.</text>
</comment>
<keyword evidence="8 11" id="KW-0472">Membrane</keyword>
<comment type="subcellular location">
    <subcellularLocation>
        <location evidence="1 11">Mitochondrion inner membrane</location>
    </subcellularLocation>
</comment>
<dbReference type="Proteomes" id="UP000594262">
    <property type="component" value="Unplaced"/>
</dbReference>
<evidence type="ECO:0000256" key="4">
    <source>
        <dbReference type="ARBA" id="ARBA00022723"/>
    </source>
</evidence>
<keyword evidence="5 11" id="KW-0999">Mitochondrion inner membrane</keyword>
<evidence type="ECO:0000256" key="8">
    <source>
        <dbReference type="ARBA" id="ARBA00023136"/>
    </source>
</evidence>
<evidence type="ECO:0000256" key="12">
    <source>
        <dbReference type="SAM" id="MobiDB-lite"/>
    </source>
</evidence>
<feature type="compositionally biased region" description="Polar residues" evidence="12">
    <location>
        <begin position="39"/>
        <end position="53"/>
    </location>
</feature>
<dbReference type="RefSeq" id="XP_066923509.1">
    <property type="nucleotide sequence ID" value="XM_067067408.1"/>
</dbReference>
<dbReference type="EnsemblMetazoa" id="CLYHEMT022594.1">
    <property type="protein sequence ID" value="CLYHEMP022594.1"/>
    <property type="gene ID" value="CLYHEMG022594"/>
</dbReference>
<reference evidence="13" key="1">
    <citation type="submission" date="2021-01" db="UniProtKB">
        <authorList>
            <consortium name="EnsemblMetazoa"/>
        </authorList>
    </citation>
    <scope>IDENTIFICATION</scope>
</reference>
<dbReference type="PANTHER" id="PTHR12743">
    <property type="entry name" value="CYTOCHROME C1 HEME LYASE"/>
    <property type="match status" value="1"/>
</dbReference>
<keyword evidence="14" id="KW-1185">Reference proteome</keyword>
<evidence type="ECO:0000256" key="10">
    <source>
        <dbReference type="ARBA" id="ARBA00023944"/>
    </source>
</evidence>
<proteinExistence type="inferred from homology"/>
<dbReference type="GO" id="GO:0046872">
    <property type="term" value="F:metal ion binding"/>
    <property type="evidence" value="ECO:0007669"/>
    <property type="project" value="UniProtKB-KW"/>
</dbReference>
<dbReference type="PROSITE" id="PS00822">
    <property type="entry name" value="CYTO_HEME_LYASE_2"/>
    <property type="match status" value="1"/>
</dbReference>
<evidence type="ECO:0000313" key="14">
    <source>
        <dbReference type="Proteomes" id="UP000594262"/>
    </source>
</evidence>
<organism evidence="13 14">
    <name type="scientific">Clytia hemisphaerica</name>
    <dbReference type="NCBI Taxonomy" id="252671"/>
    <lineage>
        <taxon>Eukaryota</taxon>
        <taxon>Metazoa</taxon>
        <taxon>Cnidaria</taxon>
        <taxon>Hydrozoa</taxon>
        <taxon>Hydroidolina</taxon>
        <taxon>Leptothecata</taxon>
        <taxon>Obeliida</taxon>
        <taxon>Clytiidae</taxon>
        <taxon>Clytia</taxon>
    </lineage>
</organism>